<dbReference type="InterPro" id="IPR016024">
    <property type="entry name" value="ARM-type_fold"/>
</dbReference>
<dbReference type="SUPFAM" id="SSF48371">
    <property type="entry name" value="ARM repeat"/>
    <property type="match status" value="1"/>
</dbReference>
<dbReference type="PROSITE" id="PS50011">
    <property type="entry name" value="PROTEIN_KINASE_DOM"/>
    <property type="match status" value="1"/>
</dbReference>
<dbReference type="PANTHER" id="PTHR24363">
    <property type="entry name" value="SERINE/THREONINE PROTEIN KINASE"/>
    <property type="match status" value="1"/>
</dbReference>
<dbReference type="Proteomes" id="UP000664940">
    <property type="component" value="Unassembled WGS sequence"/>
</dbReference>
<keyword evidence="7" id="KW-0418">Kinase</keyword>
<dbReference type="Gene3D" id="1.10.510.10">
    <property type="entry name" value="Transferase(Phosphotransferase) domain 1"/>
    <property type="match status" value="1"/>
</dbReference>
<keyword evidence="2" id="KW-0067">ATP-binding</keyword>
<protein>
    <recommendedName>
        <fullName evidence="3">Serine/threonine kinase-like domain-containing protein STKLD1</fullName>
    </recommendedName>
    <alternativeName>
        <fullName evidence="5">Serine/threonine kinase-like domain-containing protein 1</fullName>
    </alternativeName>
    <alternativeName>
        <fullName evidence="4">Sugen kinase 071</fullName>
    </alternativeName>
</protein>
<dbReference type="FunFam" id="1.10.510.10:FF:001115">
    <property type="entry name" value="Serine/threonine kinase like domain containing 1"/>
    <property type="match status" value="1"/>
</dbReference>
<dbReference type="InterPro" id="IPR011989">
    <property type="entry name" value="ARM-like"/>
</dbReference>
<dbReference type="GO" id="GO:0005524">
    <property type="term" value="F:ATP binding"/>
    <property type="evidence" value="ECO:0007669"/>
    <property type="project" value="UniProtKB-KW"/>
</dbReference>
<evidence type="ECO:0000259" key="6">
    <source>
        <dbReference type="PROSITE" id="PS50011"/>
    </source>
</evidence>
<keyword evidence="7" id="KW-0808">Transferase</keyword>
<reference evidence="7 8" key="1">
    <citation type="journal article" date="2020" name="Nature">
        <title>Six reference-quality genomes reveal evolution of bat adaptations.</title>
        <authorList>
            <person name="Jebb D."/>
            <person name="Huang Z."/>
            <person name="Pippel M."/>
            <person name="Hughes G.M."/>
            <person name="Lavrichenko K."/>
            <person name="Devanna P."/>
            <person name="Winkler S."/>
            <person name="Jermiin L.S."/>
            <person name="Skirmuntt E.C."/>
            <person name="Katzourakis A."/>
            <person name="Burkitt-Gray L."/>
            <person name="Ray D.A."/>
            <person name="Sullivan K.A.M."/>
            <person name="Roscito J.G."/>
            <person name="Kirilenko B.M."/>
            <person name="Davalos L.M."/>
            <person name="Corthals A.P."/>
            <person name="Power M.L."/>
            <person name="Jones G."/>
            <person name="Ransome R.D."/>
            <person name="Dechmann D.K.N."/>
            <person name="Locatelli A.G."/>
            <person name="Puechmaille S.J."/>
            <person name="Fedrigo O."/>
            <person name="Jarvis E.D."/>
            <person name="Hiller M."/>
            <person name="Vernes S.C."/>
            <person name="Myers E.W."/>
            <person name="Teeling E.C."/>
        </authorList>
    </citation>
    <scope>NUCLEOTIDE SEQUENCE [LARGE SCALE GENOMIC DNA]</scope>
    <source>
        <strain evidence="7">Bat1K_MPI-CBG_1</strain>
    </source>
</reference>
<evidence type="ECO:0000256" key="1">
    <source>
        <dbReference type="ARBA" id="ARBA00022741"/>
    </source>
</evidence>
<dbReference type="Pfam" id="PF00069">
    <property type="entry name" value="Pkinase"/>
    <property type="match status" value="1"/>
</dbReference>
<evidence type="ECO:0000256" key="5">
    <source>
        <dbReference type="ARBA" id="ARBA00081628"/>
    </source>
</evidence>
<evidence type="ECO:0000313" key="7">
    <source>
        <dbReference type="EMBL" id="KAF6127485.1"/>
    </source>
</evidence>
<dbReference type="PANTHER" id="PTHR24363:SF5">
    <property type="entry name" value="SERINE_THREONINE KINASE-LIKE DOMAIN-CONTAINING PROTEIN STKLD1"/>
    <property type="match status" value="1"/>
</dbReference>
<dbReference type="GO" id="GO:0004674">
    <property type="term" value="F:protein serine/threonine kinase activity"/>
    <property type="evidence" value="ECO:0007669"/>
    <property type="project" value="TreeGrafter"/>
</dbReference>
<proteinExistence type="predicted"/>
<dbReference type="EMBL" id="JABVXQ010000002">
    <property type="protein sequence ID" value="KAF6127485.1"/>
    <property type="molecule type" value="Genomic_DNA"/>
</dbReference>
<evidence type="ECO:0000313" key="8">
    <source>
        <dbReference type="Proteomes" id="UP000664940"/>
    </source>
</evidence>
<dbReference type="Gene3D" id="1.25.10.10">
    <property type="entry name" value="Leucine-rich Repeat Variant"/>
    <property type="match status" value="1"/>
</dbReference>
<comment type="caution">
    <text evidence="7">The sequence shown here is derived from an EMBL/GenBank/DDBJ whole genome shotgun (WGS) entry which is preliminary data.</text>
</comment>
<accession>A0A834BBB2</accession>
<sequence>MEKYKVLHQLAPGALGVNLVVEERKTRARLVLKQVECLDDHHANEALEELMPLLKLRHAHISMYREMFIAWNSQTSQLLLCLVMDYSRGTFQEVIQKKREAKEVIDWEWMHNVLGQVLDALEFLHRLDIVHRNLKPSNVALVSRNHCKLQDLSAAALMTHKAKWTIRAEEDPSHKSWMAPEALDFCFTQKSDIWSLGCIVLDMVTCSFLGATEAMLLRKSLRSQPDGLQGVLRTARERRITHAFCSLLPEMLHVDPSERITVSEVIRRALESSNFRAPRGALAPYQRAVPEFISRILLEGHLDSILEVMRNFPRRPEVQLEVMNRLMTMPDDQLGLPWPPEQVEQLVAVLRRHQSVLDVQLCGGALLLRVLGRALAQDPAEETPRDSEIATFLLSTVRSHPDSRQLQVIAYSLLTVICGQGHATEELQKAGLLRHVVEHLGAWADHRDICLASLRLLWTLLVDADTSSKDLLKKAPDSITKLLAAYPTDADIAEAGCAILWLLSMLGCIEEHLFEEVASLLLQSIRLRQDGALLVNNAYRALAGLAQVSELAALRVVVPEAQGSGLALVRETYARHRDDPEVVENVCRLLVQLASYRDILCELESSGIRALAQEIKERFPSSLELVSYAESLLLRLGEAGLPCSAGGPEALA</sequence>
<evidence type="ECO:0000256" key="3">
    <source>
        <dbReference type="ARBA" id="ARBA00072818"/>
    </source>
</evidence>
<evidence type="ECO:0000256" key="2">
    <source>
        <dbReference type="ARBA" id="ARBA00022840"/>
    </source>
</evidence>
<dbReference type="InterPro" id="IPR011009">
    <property type="entry name" value="Kinase-like_dom_sf"/>
</dbReference>
<organism evidence="7 8">
    <name type="scientific">Phyllostomus discolor</name>
    <name type="common">pale spear-nosed bat</name>
    <dbReference type="NCBI Taxonomy" id="89673"/>
    <lineage>
        <taxon>Eukaryota</taxon>
        <taxon>Metazoa</taxon>
        <taxon>Chordata</taxon>
        <taxon>Craniata</taxon>
        <taxon>Vertebrata</taxon>
        <taxon>Euteleostomi</taxon>
        <taxon>Mammalia</taxon>
        <taxon>Eutheria</taxon>
        <taxon>Laurasiatheria</taxon>
        <taxon>Chiroptera</taxon>
        <taxon>Yangochiroptera</taxon>
        <taxon>Phyllostomidae</taxon>
        <taxon>Phyllostominae</taxon>
        <taxon>Phyllostomus</taxon>
    </lineage>
</organism>
<feature type="domain" description="Protein kinase" evidence="6">
    <location>
        <begin position="4"/>
        <end position="275"/>
    </location>
</feature>
<name>A0A834BBB2_9CHIR</name>
<dbReference type="CDD" id="cd00180">
    <property type="entry name" value="PKc"/>
    <property type="match status" value="1"/>
</dbReference>
<dbReference type="FunFam" id="1.25.10.10:FF:000579">
    <property type="entry name" value="Serine/threonine kinase like domain containing 1"/>
    <property type="match status" value="1"/>
</dbReference>
<gene>
    <name evidence="7" type="ORF">HJG60_018290</name>
</gene>
<keyword evidence="1" id="KW-0547">Nucleotide-binding</keyword>
<dbReference type="SUPFAM" id="SSF56112">
    <property type="entry name" value="Protein kinase-like (PK-like)"/>
    <property type="match status" value="1"/>
</dbReference>
<evidence type="ECO:0000256" key="4">
    <source>
        <dbReference type="ARBA" id="ARBA00079669"/>
    </source>
</evidence>
<dbReference type="AlphaFoldDB" id="A0A834BBB2"/>
<dbReference type="InterPro" id="IPR000719">
    <property type="entry name" value="Prot_kinase_dom"/>
</dbReference>